<name>A0ABY4W8B1_9PROT</name>
<dbReference type="Pfam" id="PF04339">
    <property type="entry name" value="FemAB_like"/>
    <property type="match status" value="1"/>
</dbReference>
<dbReference type="PANTHER" id="PTHR47017:SF1">
    <property type="entry name" value="ACYL-COA"/>
    <property type="match status" value="1"/>
</dbReference>
<dbReference type="EMBL" id="CP098747">
    <property type="protein sequence ID" value="USG61990.1"/>
    <property type="molecule type" value="Genomic_DNA"/>
</dbReference>
<sequence>MNLSDRIGKWSATCHTSIAGIPEADWNDCAGKKDPFVRHQHLRALEESGVVSPDTGFSPRHIALRDDCGNIVAAAPAYLKTHSHGELGVDIGLAMAHERSIGPYYPKLQVEVPFTPISGSRLLIKEGVEATTARAELLNRLKKQASKYRAASVQLSYMSNEDENCVRQSEFITTEGNAYVWNADGINNFDDFIGKMRSSKRSKLLSDRRKVAASGLKFRSFSGKEIGPDLAPKFYELYKSTFVRNTTAPWLNLNYFEMVLECMKDSLEMTIALKDEAWIAARLDVLTTDIRFAQHWGHTGSVPFLLFEMGIYQTIEQAIATNQNIINFGTTGLHKSERGIPMEPTRHAMWFNESDFNEIAEMGLNRKRESALQERLSEAERLPFRRSPSNEKP</sequence>
<dbReference type="InterPro" id="IPR007434">
    <property type="entry name" value="FemAB-like"/>
</dbReference>
<dbReference type="InterPro" id="IPR016181">
    <property type="entry name" value="Acyl_CoA_acyltransferase"/>
</dbReference>
<dbReference type="SUPFAM" id="SSF55729">
    <property type="entry name" value="Acyl-CoA N-acyltransferases (Nat)"/>
    <property type="match status" value="1"/>
</dbReference>
<organism evidence="2 3">
    <name type="scientific">Sneathiella marina</name>
    <dbReference type="NCBI Taxonomy" id="2950108"/>
    <lineage>
        <taxon>Bacteria</taxon>
        <taxon>Pseudomonadati</taxon>
        <taxon>Pseudomonadota</taxon>
        <taxon>Alphaproteobacteria</taxon>
        <taxon>Sneathiellales</taxon>
        <taxon>Sneathiellaceae</taxon>
        <taxon>Sneathiella</taxon>
    </lineage>
</organism>
<feature type="region of interest" description="Disordered" evidence="1">
    <location>
        <begin position="370"/>
        <end position="393"/>
    </location>
</feature>
<evidence type="ECO:0000313" key="2">
    <source>
        <dbReference type="EMBL" id="USG61990.1"/>
    </source>
</evidence>
<protein>
    <submittedName>
        <fullName evidence="2">GNAT family N-acetyltransferase</fullName>
    </submittedName>
</protein>
<dbReference type="RefSeq" id="WP_251935481.1">
    <property type="nucleotide sequence ID" value="NZ_CP098747.1"/>
</dbReference>
<accession>A0ABY4W8B1</accession>
<dbReference type="PANTHER" id="PTHR47017">
    <property type="entry name" value="ACYL-COA"/>
    <property type="match status" value="1"/>
</dbReference>
<proteinExistence type="predicted"/>
<evidence type="ECO:0000256" key="1">
    <source>
        <dbReference type="SAM" id="MobiDB-lite"/>
    </source>
</evidence>
<reference evidence="2" key="1">
    <citation type="submission" date="2022-06" db="EMBL/GenBank/DDBJ databases">
        <title>Sneathiella actinostolidae sp. nov., isolated from a sea anemonein the Western Pacific Ocean.</title>
        <authorList>
            <person name="Wei M.J."/>
        </authorList>
    </citation>
    <scope>NUCLEOTIDE SEQUENCE</scope>
    <source>
        <strain evidence="2">PHK-P5</strain>
    </source>
</reference>
<dbReference type="Gene3D" id="3.40.630.30">
    <property type="match status" value="1"/>
</dbReference>
<keyword evidence="3" id="KW-1185">Reference proteome</keyword>
<evidence type="ECO:0000313" key="3">
    <source>
        <dbReference type="Proteomes" id="UP001056291"/>
    </source>
</evidence>
<gene>
    <name evidence="2" type="ORF">NBZ79_03250</name>
</gene>
<dbReference type="Proteomes" id="UP001056291">
    <property type="component" value="Chromosome"/>
</dbReference>